<dbReference type="Proteomes" id="UP000253303">
    <property type="component" value="Unassembled WGS sequence"/>
</dbReference>
<dbReference type="Gene3D" id="3.50.50.60">
    <property type="entry name" value="FAD/NAD(P)-binding domain"/>
    <property type="match status" value="1"/>
</dbReference>
<evidence type="ECO:0000256" key="1">
    <source>
        <dbReference type="ARBA" id="ARBA00023002"/>
    </source>
</evidence>
<accession>A0A366LWP1</accession>
<evidence type="ECO:0000259" key="4">
    <source>
        <dbReference type="Pfam" id="PF01494"/>
    </source>
</evidence>
<dbReference type="GO" id="GO:0071949">
    <property type="term" value="F:FAD binding"/>
    <property type="evidence" value="ECO:0007669"/>
    <property type="project" value="InterPro"/>
</dbReference>
<dbReference type="InterPro" id="IPR036188">
    <property type="entry name" value="FAD/NAD-bd_sf"/>
</dbReference>
<dbReference type="InterPro" id="IPR050493">
    <property type="entry name" value="FAD-dep_Monooxygenase_BioMet"/>
</dbReference>
<evidence type="ECO:0000256" key="2">
    <source>
        <dbReference type="ARBA" id="ARBA00023033"/>
    </source>
</evidence>
<sequence length="404" mass="42079">MRAIVIGGGIGGLTAAVALTRRGWSVTVLEQAPVLEPVGAGIAVSANALYALDSIGAGAAVRRLASIQGDAGIRRRDGKWLTRTSEAQARERYGASIVVLLRATLVGILVDLLPEGALRLGTAVIGIDADTGTVTTDTGELSADLVVAADGIHSLARRTLFPAHPGPVYAGVTAWRLVTRRPEMDFGATESWGAGLAFGVTPLAGDLVYCYASDTVPAGGSAADGSADGSAGGEKAELIRLFGGWHDPIPQILRNVEPAAILRHDLYSLDEPLPAFHRGKVALLGDAAHAMTPNLGQGGCQAMEDAVVLAGLADRPGGLAAYTAARRPRTTRIVARSRAIGRLTRLRNPLAVALRDTSMLLGDRFTRSFMLRRLDDVLGWRPPTPPEPERAPRAPDGGGPATDG</sequence>
<dbReference type="PANTHER" id="PTHR13789">
    <property type="entry name" value="MONOOXYGENASE"/>
    <property type="match status" value="1"/>
</dbReference>
<dbReference type="EMBL" id="QMEY01000011">
    <property type="protein sequence ID" value="RBQ17612.1"/>
    <property type="molecule type" value="Genomic_DNA"/>
</dbReference>
<feature type="domain" description="FAD-binding" evidence="4">
    <location>
        <begin position="3"/>
        <end position="160"/>
    </location>
</feature>
<dbReference type="RefSeq" id="WP_113983178.1">
    <property type="nucleotide sequence ID" value="NZ_QMEY01000011.1"/>
</dbReference>
<reference evidence="5 6" key="1">
    <citation type="submission" date="2018-06" db="EMBL/GenBank/DDBJ databases">
        <title>Sphaerisporangium craniellae sp. nov., isolated from a marine sponge in the South China Sea.</title>
        <authorList>
            <person name="Li L."/>
        </authorList>
    </citation>
    <scope>NUCLEOTIDE SEQUENCE [LARGE SCALE GENOMIC DNA]</scope>
    <source>
        <strain evidence="5 6">LHW63015</strain>
    </source>
</reference>
<evidence type="ECO:0000313" key="5">
    <source>
        <dbReference type="EMBL" id="RBQ17612.1"/>
    </source>
</evidence>
<dbReference type="InterPro" id="IPR002938">
    <property type="entry name" value="FAD-bd"/>
</dbReference>
<dbReference type="PRINTS" id="PR00420">
    <property type="entry name" value="RNGMNOXGNASE"/>
</dbReference>
<comment type="caution">
    <text evidence="5">The sequence shown here is derived from an EMBL/GenBank/DDBJ whole genome shotgun (WGS) entry which is preliminary data.</text>
</comment>
<dbReference type="Pfam" id="PF01494">
    <property type="entry name" value="FAD_binding_3"/>
    <property type="match status" value="2"/>
</dbReference>
<gene>
    <name evidence="5" type="ORF">DP939_24985</name>
</gene>
<proteinExistence type="predicted"/>
<dbReference type="PANTHER" id="PTHR13789:SF309">
    <property type="entry name" value="PUTATIVE (AFU_ORTHOLOGUE AFUA_6G14510)-RELATED"/>
    <property type="match status" value="1"/>
</dbReference>
<keyword evidence="2 5" id="KW-0503">Monooxygenase</keyword>
<keyword evidence="1" id="KW-0560">Oxidoreductase</keyword>
<dbReference type="OrthoDB" id="9782160at2"/>
<dbReference type="AlphaFoldDB" id="A0A366LWP1"/>
<dbReference type="GO" id="GO:0004497">
    <property type="term" value="F:monooxygenase activity"/>
    <property type="evidence" value="ECO:0007669"/>
    <property type="project" value="UniProtKB-KW"/>
</dbReference>
<dbReference type="SUPFAM" id="SSF51905">
    <property type="entry name" value="FAD/NAD(P)-binding domain"/>
    <property type="match status" value="1"/>
</dbReference>
<evidence type="ECO:0000256" key="3">
    <source>
        <dbReference type="SAM" id="MobiDB-lite"/>
    </source>
</evidence>
<protein>
    <submittedName>
        <fullName evidence="5">Monooxygenase</fullName>
    </submittedName>
</protein>
<feature type="region of interest" description="Disordered" evidence="3">
    <location>
        <begin position="377"/>
        <end position="404"/>
    </location>
</feature>
<name>A0A366LWP1_9ACTN</name>
<keyword evidence="6" id="KW-1185">Reference proteome</keyword>
<feature type="domain" description="FAD-binding" evidence="4">
    <location>
        <begin position="275"/>
        <end position="336"/>
    </location>
</feature>
<organism evidence="5 6">
    <name type="scientific">Spongiactinospora rosea</name>
    <dbReference type="NCBI Taxonomy" id="2248750"/>
    <lineage>
        <taxon>Bacteria</taxon>
        <taxon>Bacillati</taxon>
        <taxon>Actinomycetota</taxon>
        <taxon>Actinomycetes</taxon>
        <taxon>Streptosporangiales</taxon>
        <taxon>Streptosporangiaceae</taxon>
        <taxon>Spongiactinospora</taxon>
    </lineage>
</organism>
<evidence type="ECO:0000313" key="6">
    <source>
        <dbReference type="Proteomes" id="UP000253303"/>
    </source>
</evidence>